<sequence>MRAIDIGARCEAHVGEVYPPRCAECAAAASVSPLAGILATHHWDCVAGLHKLDAAGWCVLCGGRANA</sequence>
<dbReference type="AlphaFoldDB" id="A0A3E0VRL7"/>
<gene>
    <name evidence="1" type="ORF">B7R21_09870</name>
</gene>
<accession>A0A3E0VRL7</accession>
<evidence type="ECO:0000313" key="2">
    <source>
        <dbReference type="Proteomes" id="UP000256709"/>
    </source>
</evidence>
<proteinExistence type="predicted"/>
<reference evidence="1 2" key="1">
    <citation type="submission" date="2017-04" db="EMBL/GenBank/DDBJ databases">
        <title>Comparative genome analysis of Subtercola boreus.</title>
        <authorList>
            <person name="Cho Y.-J."/>
            <person name="Cho A."/>
            <person name="Kim O.-S."/>
            <person name="Lee J.-I."/>
        </authorList>
    </citation>
    <scope>NUCLEOTIDE SEQUENCE [LARGE SCALE GENOMIC DNA]</scope>
    <source>
        <strain evidence="1 2">P27444</strain>
    </source>
</reference>
<comment type="caution">
    <text evidence="1">The sequence shown here is derived from an EMBL/GenBank/DDBJ whole genome shotgun (WGS) entry which is preliminary data.</text>
</comment>
<dbReference type="EMBL" id="NBXA01000021">
    <property type="protein sequence ID" value="RFA12644.1"/>
    <property type="molecule type" value="Genomic_DNA"/>
</dbReference>
<evidence type="ECO:0000313" key="1">
    <source>
        <dbReference type="EMBL" id="RFA12644.1"/>
    </source>
</evidence>
<organism evidence="1 2">
    <name type="scientific">Subtercola boreus</name>
    <dbReference type="NCBI Taxonomy" id="120213"/>
    <lineage>
        <taxon>Bacteria</taxon>
        <taxon>Bacillati</taxon>
        <taxon>Actinomycetota</taxon>
        <taxon>Actinomycetes</taxon>
        <taxon>Micrococcales</taxon>
        <taxon>Microbacteriaceae</taxon>
        <taxon>Subtercola</taxon>
    </lineage>
</organism>
<protein>
    <submittedName>
        <fullName evidence="1">Uncharacterized protein</fullName>
    </submittedName>
</protein>
<name>A0A3E0VRL7_9MICO</name>
<dbReference type="Proteomes" id="UP000256709">
    <property type="component" value="Unassembled WGS sequence"/>
</dbReference>